<proteinExistence type="predicted"/>
<reference evidence="2 3" key="1">
    <citation type="submission" date="2021-06" db="EMBL/GenBank/DDBJ databases">
        <title>Caerostris extrusa draft genome.</title>
        <authorList>
            <person name="Kono N."/>
            <person name="Arakawa K."/>
        </authorList>
    </citation>
    <scope>NUCLEOTIDE SEQUENCE [LARGE SCALE GENOMIC DNA]</scope>
</reference>
<sequence>MKSKLDWDNFIAYGIRGFSEKVVNQQLLKVQMFLKSHANLSDRSMSADRLPSSQSAYHLQVNSSAQPVIRELRLESLSRTRSVGVVALGNFKSSILTAEQMSVIWSWLPLRISMLQPEVIYSSNEHGVCLTAFYMTAGTWEPTVLVIKSMNDEYPWHQHGAASDMELSLVLIVPLHGTLEMPVTVKIRSFFFYFGTGETFLFTIYPETKKYSWVGSECNTDVPHSAKLFMAADQHMINVGAGNGQGLLLDDQLLHGRTEHCDTFNNDPLCSYKDFQCKIVEVIAFK</sequence>
<dbReference type="SMART" id="SM00584">
    <property type="entry name" value="TLDc"/>
    <property type="match status" value="1"/>
</dbReference>
<gene>
    <name evidence="2" type="primary">sky</name>
    <name evidence="2" type="ORF">CEXT_247051</name>
</gene>
<feature type="domain" description="TLDc" evidence="1">
    <location>
        <begin position="94"/>
        <end position="286"/>
    </location>
</feature>
<dbReference type="InterPro" id="IPR006571">
    <property type="entry name" value="TLDc_dom"/>
</dbReference>
<name>A0AAV4S081_CAEEX</name>
<keyword evidence="3" id="KW-1185">Reference proteome</keyword>
<dbReference type="EMBL" id="BPLR01008762">
    <property type="protein sequence ID" value="GIY27022.1"/>
    <property type="molecule type" value="Genomic_DNA"/>
</dbReference>
<dbReference type="Pfam" id="PF07534">
    <property type="entry name" value="TLD"/>
    <property type="match status" value="1"/>
</dbReference>
<evidence type="ECO:0000313" key="3">
    <source>
        <dbReference type="Proteomes" id="UP001054945"/>
    </source>
</evidence>
<dbReference type="PANTHER" id="PTHR23354">
    <property type="entry name" value="NUCLEOLAR PROTEIN 7/ESTROGEN RECEPTOR COACTIVATOR-RELATED"/>
    <property type="match status" value="1"/>
</dbReference>
<dbReference type="AlphaFoldDB" id="A0AAV4S081"/>
<evidence type="ECO:0000313" key="2">
    <source>
        <dbReference type="EMBL" id="GIY27022.1"/>
    </source>
</evidence>
<dbReference type="PROSITE" id="PS51886">
    <property type="entry name" value="TLDC"/>
    <property type="match status" value="1"/>
</dbReference>
<accession>A0AAV4S081</accession>
<dbReference type="PANTHER" id="PTHR23354:SF122">
    <property type="entry name" value="GTPASE-ACTIVATING PROTEIN SKYWALKER"/>
    <property type="match status" value="1"/>
</dbReference>
<protein>
    <submittedName>
        <fullName evidence="2">GTPase-activating protein skywalker</fullName>
    </submittedName>
</protein>
<dbReference type="Proteomes" id="UP001054945">
    <property type="component" value="Unassembled WGS sequence"/>
</dbReference>
<organism evidence="2 3">
    <name type="scientific">Caerostris extrusa</name>
    <name type="common">Bark spider</name>
    <name type="synonym">Caerostris bankana</name>
    <dbReference type="NCBI Taxonomy" id="172846"/>
    <lineage>
        <taxon>Eukaryota</taxon>
        <taxon>Metazoa</taxon>
        <taxon>Ecdysozoa</taxon>
        <taxon>Arthropoda</taxon>
        <taxon>Chelicerata</taxon>
        <taxon>Arachnida</taxon>
        <taxon>Araneae</taxon>
        <taxon>Araneomorphae</taxon>
        <taxon>Entelegynae</taxon>
        <taxon>Araneoidea</taxon>
        <taxon>Araneidae</taxon>
        <taxon>Caerostris</taxon>
    </lineage>
</organism>
<comment type="caution">
    <text evidence="2">The sequence shown here is derived from an EMBL/GenBank/DDBJ whole genome shotgun (WGS) entry which is preliminary data.</text>
</comment>
<evidence type="ECO:0000259" key="1">
    <source>
        <dbReference type="PROSITE" id="PS51886"/>
    </source>
</evidence>